<gene>
    <name evidence="1" type="ORF">GCM10007895_17890</name>
</gene>
<organism evidence="1 2">
    <name type="scientific">Paraferrimonas sedimenticola</name>
    <dbReference type="NCBI Taxonomy" id="375674"/>
    <lineage>
        <taxon>Bacteria</taxon>
        <taxon>Pseudomonadati</taxon>
        <taxon>Pseudomonadota</taxon>
        <taxon>Gammaproteobacteria</taxon>
        <taxon>Alteromonadales</taxon>
        <taxon>Ferrimonadaceae</taxon>
        <taxon>Paraferrimonas</taxon>
    </lineage>
</organism>
<name>A0AA37RWL5_9GAMM</name>
<sequence>MFNLLFQPEHNFGLDTEYGLALRFKCEMDETLALAARQAPIAQCLMRFTDKGEAELSLRVLEFVELGPVDHAQAQLPSQVVQRQLGQLLYVQPLYDKAPSLCVEELQNGLQLSLIPTENGFDAQLHGAQTWQLVKAEDSHPSFVEPVELAKAKAVIARRLDQISHRTEQQLHLLEIEQACQSLSHWMRHGGAVLNQHQGVYELLNALRQRHEFLQRQIQHGARALDIGSAANDAGSLHAERQAQLYRLLASPELTAAVDQLLEEE</sequence>
<keyword evidence="2" id="KW-1185">Reference proteome</keyword>
<dbReference type="RefSeq" id="WP_095505087.1">
    <property type="nucleotide sequence ID" value="NZ_BSNC01000004.1"/>
</dbReference>
<dbReference type="Proteomes" id="UP001161422">
    <property type="component" value="Unassembled WGS sequence"/>
</dbReference>
<evidence type="ECO:0000313" key="2">
    <source>
        <dbReference type="Proteomes" id="UP001161422"/>
    </source>
</evidence>
<comment type="caution">
    <text evidence="1">The sequence shown here is derived from an EMBL/GenBank/DDBJ whole genome shotgun (WGS) entry which is preliminary data.</text>
</comment>
<dbReference type="EMBL" id="BSNC01000004">
    <property type="protein sequence ID" value="GLP96483.1"/>
    <property type="molecule type" value="Genomic_DNA"/>
</dbReference>
<evidence type="ECO:0000313" key="1">
    <source>
        <dbReference type="EMBL" id="GLP96483.1"/>
    </source>
</evidence>
<proteinExistence type="predicted"/>
<protein>
    <submittedName>
        <fullName evidence="1">Uncharacterized protein</fullName>
    </submittedName>
</protein>
<accession>A0AA37RWL5</accession>
<dbReference type="AlphaFoldDB" id="A0AA37RWL5"/>
<reference evidence="1" key="2">
    <citation type="submission" date="2023-01" db="EMBL/GenBank/DDBJ databases">
        <title>Draft genome sequence of Paraferrimonas sedimenticola strain NBRC 101628.</title>
        <authorList>
            <person name="Sun Q."/>
            <person name="Mori K."/>
        </authorList>
    </citation>
    <scope>NUCLEOTIDE SEQUENCE</scope>
    <source>
        <strain evidence="1">NBRC 101628</strain>
    </source>
</reference>
<reference evidence="1" key="1">
    <citation type="journal article" date="2014" name="Int. J. Syst. Evol. Microbiol.">
        <title>Complete genome sequence of Corynebacterium casei LMG S-19264T (=DSM 44701T), isolated from a smear-ripened cheese.</title>
        <authorList>
            <consortium name="US DOE Joint Genome Institute (JGI-PGF)"/>
            <person name="Walter F."/>
            <person name="Albersmeier A."/>
            <person name="Kalinowski J."/>
            <person name="Ruckert C."/>
        </authorList>
    </citation>
    <scope>NUCLEOTIDE SEQUENCE</scope>
    <source>
        <strain evidence="1">NBRC 101628</strain>
    </source>
</reference>